<evidence type="ECO:0000313" key="5">
    <source>
        <dbReference type="EMBL" id="CAF9942811.1"/>
    </source>
</evidence>
<keyword evidence="4" id="KW-0808">Transferase</keyword>
<evidence type="ECO:0000256" key="1">
    <source>
        <dbReference type="ARBA" id="ARBA00004496"/>
    </source>
</evidence>
<dbReference type="InterPro" id="IPR019369">
    <property type="entry name" value="Efm5/EEF1AKMT1"/>
</dbReference>
<dbReference type="Pfam" id="PF00106">
    <property type="entry name" value="adh_short"/>
    <property type="match status" value="1"/>
</dbReference>
<dbReference type="GO" id="GO:0005737">
    <property type="term" value="C:cytoplasm"/>
    <property type="evidence" value="ECO:0007669"/>
    <property type="project" value="UniProtKB-SubCell"/>
</dbReference>
<dbReference type="GO" id="GO:0032259">
    <property type="term" value="P:methylation"/>
    <property type="evidence" value="ECO:0007669"/>
    <property type="project" value="UniProtKB-KW"/>
</dbReference>
<dbReference type="AlphaFoldDB" id="A0A8H3PJD6"/>
<sequence>MLARELHSDTLAALKDFYSDRELKEKRFQDLKSDIEQNSSQVQLSMDMFSEDWNTSQFWYSDETANILAKQLLPGSTAATTNICIASGKYQASSICLLEFDNRFDVFREFIHYDFEHPLALPGDMKAAMTVRWLSKSASPNAEKSSSRIIVCTGERMEELVLKLYPGIMTTNYDPQHAQNRLGNDFSLRHRASKFDRVDVLINDAGVPKGASPEDLTTRQRYAQIMDTSTISAACLTETFISPLRKAPQPHIIFMTLGLGSIGDTLNLVFQYYDFDALEYKASKTALNMIMATKAVKFKEEDS</sequence>
<accession>A0A8H3PJD6</accession>
<evidence type="ECO:0000256" key="2">
    <source>
        <dbReference type="ARBA" id="ARBA00022490"/>
    </source>
</evidence>
<dbReference type="InterPro" id="IPR036291">
    <property type="entry name" value="NAD(P)-bd_dom_sf"/>
</dbReference>
<evidence type="ECO:0000256" key="3">
    <source>
        <dbReference type="ARBA" id="ARBA00022603"/>
    </source>
</evidence>
<evidence type="ECO:0000256" key="4">
    <source>
        <dbReference type="ARBA" id="ARBA00022679"/>
    </source>
</evidence>
<gene>
    <name evidence="5" type="ORF">ALECFALPRED_010083</name>
</gene>
<keyword evidence="6" id="KW-1185">Reference proteome</keyword>
<dbReference type="InterPro" id="IPR041370">
    <property type="entry name" value="Mlase_EEF1AKMT1/ZCCHC4"/>
</dbReference>
<keyword evidence="3" id="KW-0489">Methyltransferase</keyword>
<organism evidence="5 6">
    <name type="scientific">Alectoria fallacina</name>
    <dbReference type="NCBI Taxonomy" id="1903189"/>
    <lineage>
        <taxon>Eukaryota</taxon>
        <taxon>Fungi</taxon>
        <taxon>Dikarya</taxon>
        <taxon>Ascomycota</taxon>
        <taxon>Pezizomycotina</taxon>
        <taxon>Lecanoromycetes</taxon>
        <taxon>OSLEUM clade</taxon>
        <taxon>Lecanoromycetidae</taxon>
        <taxon>Lecanorales</taxon>
        <taxon>Lecanorineae</taxon>
        <taxon>Parmeliaceae</taxon>
        <taxon>Alectoria</taxon>
    </lineage>
</organism>
<comment type="caution">
    <text evidence="5">The sequence shown here is derived from an EMBL/GenBank/DDBJ whole genome shotgun (WGS) entry which is preliminary data.</text>
</comment>
<keyword evidence="2" id="KW-0963">Cytoplasm</keyword>
<dbReference type="PANTHER" id="PTHR13200:SF0">
    <property type="entry name" value="EEF1A LYSINE METHYLTRANSFERASE 1"/>
    <property type="match status" value="1"/>
</dbReference>
<reference evidence="5" key="1">
    <citation type="submission" date="2021-03" db="EMBL/GenBank/DDBJ databases">
        <authorList>
            <person name="Tagirdzhanova G."/>
        </authorList>
    </citation>
    <scope>NUCLEOTIDE SEQUENCE</scope>
</reference>
<dbReference type="EMBL" id="CAJPDR010000816">
    <property type="protein sequence ID" value="CAF9942811.1"/>
    <property type="molecule type" value="Genomic_DNA"/>
</dbReference>
<comment type="subcellular location">
    <subcellularLocation>
        <location evidence="1">Cytoplasm</location>
    </subcellularLocation>
</comment>
<dbReference type="Proteomes" id="UP000664203">
    <property type="component" value="Unassembled WGS sequence"/>
</dbReference>
<proteinExistence type="predicted"/>
<dbReference type="GO" id="GO:0016279">
    <property type="term" value="F:protein-lysine N-methyltransferase activity"/>
    <property type="evidence" value="ECO:0007669"/>
    <property type="project" value="InterPro"/>
</dbReference>
<protein>
    <submittedName>
        <fullName evidence="5">Uncharacterized protein</fullName>
    </submittedName>
</protein>
<dbReference type="Gene3D" id="3.40.50.720">
    <property type="entry name" value="NAD(P)-binding Rossmann-like Domain"/>
    <property type="match status" value="1"/>
</dbReference>
<evidence type="ECO:0000313" key="6">
    <source>
        <dbReference type="Proteomes" id="UP000664203"/>
    </source>
</evidence>
<dbReference type="Pfam" id="PF10237">
    <property type="entry name" value="N6-adenineMlase"/>
    <property type="match status" value="1"/>
</dbReference>
<dbReference type="InterPro" id="IPR002347">
    <property type="entry name" value="SDR_fam"/>
</dbReference>
<name>A0A8H3PJD6_9LECA</name>
<dbReference type="SUPFAM" id="SSF51735">
    <property type="entry name" value="NAD(P)-binding Rossmann-fold domains"/>
    <property type="match status" value="1"/>
</dbReference>
<dbReference type="OrthoDB" id="206354at2759"/>
<dbReference type="PANTHER" id="PTHR13200">
    <property type="entry name" value="EEF1A LYSINE METHYLTRANSFERASE 1"/>
    <property type="match status" value="1"/>
</dbReference>